<keyword evidence="4 6" id="KW-1133">Transmembrane helix</keyword>
<feature type="transmembrane region" description="Helical" evidence="6">
    <location>
        <begin position="34"/>
        <end position="53"/>
    </location>
</feature>
<keyword evidence="9" id="KW-1185">Reference proteome</keyword>
<dbReference type="PROSITE" id="PS50850">
    <property type="entry name" value="MFS"/>
    <property type="match status" value="1"/>
</dbReference>
<keyword evidence="3 6" id="KW-0812">Transmembrane</keyword>
<evidence type="ECO:0000256" key="3">
    <source>
        <dbReference type="ARBA" id="ARBA00022692"/>
    </source>
</evidence>
<protein>
    <recommendedName>
        <fullName evidence="7">Major facilitator superfamily (MFS) profile domain-containing protein</fullName>
    </recommendedName>
</protein>
<dbReference type="InterPro" id="IPR020846">
    <property type="entry name" value="MFS_dom"/>
</dbReference>
<dbReference type="InterPro" id="IPR011701">
    <property type="entry name" value="MFS"/>
</dbReference>
<dbReference type="GO" id="GO:0005886">
    <property type="term" value="C:plasma membrane"/>
    <property type="evidence" value="ECO:0007669"/>
    <property type="project" value="UniProtKB-SubCell"/>
</dbReference>
<evidence type="ECO:0000259" key="7">
    <source>
        <dbReference type="PROSITE" id="PS50850"/>
    </source>
</evidence>
<evidence type="ECO:0000256" key="5">
    <source>
        <dbReference type="ARBA" id="ARBA00023136"/>
    </source>
</evidence>
<reference evidence="8" key="1">
    <citation type="submission" date="2021-03" db="EMBL/GenBank/DDBJ databases">
        <title>Leucobacter chromiisoli sp. nov., isolated from chromium-containing soil of chemical plant.</title>
        <authorList>
            <person name="Xu Z."/>
        </authorList>
    </citation>
    <scope>NUCLEOTIDE SEQUENCE</scope>
    <source>
        <strain evidence="8">K 70/01</strain>
    </source>
</reference>
<organism evidence="8 9">
    <name type="scientific">Leucobacter tardus</name>
    <dbReference type="NCBI Taxonomy" id="501483"/>
    <lineage>
        <taxon>Bacteria</taxon>
        <taxon>Bacillati</taxon>
        <taxon>Actinomycetota</taxon>
        <taxon>Actinomycetes</taxon>
        <taxon>Micrococcales</taxon>
        <taxon>Microbacteriaceae</taxon>
        <taxon>Leucobacter</taxon>
    </lineage>
</organism>
<proteinExistence type="predicted"/>
<dbReference type="AlphaFoldDB" id="A0A939TTN0"/>
<comment type="subcellular location">
    <subcellularLocation>
        <location evidence="1">Cell membrane</location>
        <topology evidence="1">Multi-pass membrane protein</topology>
    </subcellularLocation>
</comment>
<sequence length="180" mass="18493">MALENGLILLPGGLLMGIAALFIGTLFDKFGPRPLVIPGTFVLSGALFLLTFVGRGTPVSFVVLAHLTMSLGLASMMTPQMTNTLSSLPVRLYTRGSATTNTLQQFAGAVSTALFIAVMTGAAITAREVGFSPISAHRVGILPAFVVAAVGSIMAVCLSFLVRRAAVPVVESAAATGETP</sequence>
<comment type="caution">
    <text evidence="8">The sequence shown here is derived from an EMBL/GenBank/DDBJ whole genome shotgun (WGS) entry which is preliminary data.</text>
</comment>
<dbReference type="Gene3D" id="1.20.1250.20">
    <property type="entry name" value="MFS general substrate transporter like domains"/>
    <property type="match status" value="1"/>
</dbReference>
<feature type="transmembrane region" description="Helical" evidence="6">
    <location>
        <begin position="6"/>
        <end position="27"/>
    </location>
</feature>
<dbReference type="InterPro" id="IPR036259">
    <property type="entry name" value="MFS_trans_sf"/>
</dbReference>
<accession>A0A939TTN0</accession>
<gene>
    <name evidence="8" type="ORF">J4H85_02515</name>
</gene>
<dbReference type="PANTHER" id="PTHR42718:SF9">
    <property type="entry name" value="MAJOR FACILITATOR SUPERFAMILY MULTIDRUG TRANSPORTER MFSC"/>
    <property type="match status" value="1"/>
</dbReference>
<evidence type="ECO:0000256" key="6">
    <source>
        <dbReference type="SAM" id="Phobius"/>
    </source>
</evidence>
<name>A0A939TTN0_9MICO</name>
<evidence type="ECO:0000256" key="2">
    <source>
        <dbReference type="ARBA" id="ARBA00022448"/>
    </source>
</evidence>
<evidence type="ECO:0000256" key="1">
    <source>
        <dbReference type="ARBA" id="ARBA00004651"/>
    </source>
</evidence>
<evidence type="ECO:0000313" key="8">
    <source>
        <dbReference type="EMBL" id="MBO2988875.1"/>
    </source>
</evidence>
<evidence type="ECO:0000256" key="4">
    <source>
        <dbReference type="ARBA" id="ARBA00022989"/>
    </source>
</evidence>
<feature type="transmembrane region" description="Helical" evidence="6">
    <location>
        <begin position="106"/>
        <end position="126"/>
    </location>
</feature>
<dbReference type="GO" id="GO:0022857">
    <property type="term" value="F:transmembrane transporter activity"/>
    <property type="evidence" value="ECO:0007669"/>
    <property type="project" value="InterPro"/>
</dbReference>
<dbReference type="Proteomes" id="UP000668403">
    <property type="component" value="Unassembled WGS sequence"/>
</dbReference>
<evidence type="ECO:0000313" key="9">
    <source>
        <dbReference type="Proteomes" id="UP000668403"/>
    </source>
</evidence>
<keyword evidence="5 6" id="KW-0472">Membrane</keyword>
<dbReference type="PANTHER" id="PTHR42718">
    <property type="entry name" value="MAJOR FACILITATOR SUPERFAMILY MULTIDRUG TRANSPORTER MFSC"/>
    <property type="match status" value="1"/>
</dbReference>
<dbReference type="EMBL" id="JAGFBF010000001">
    <property type="protein sequence ID" value="MBO2988875.1"/>
    <property type="molecule type" value="Genomic_DNA"/>
</dbReference>
<dbReference type="Pfam" id="PF07690">
    <property type="entry name" value="MFS_1"/>
    <property type="match status" value="1"/>
</dbReference>
<dbReference type="RefSeq" id="WP_208236582.1">
    <property type="nucleotide sequence ID" value="NZ_BAAAQU010000001.1"/>
</dbReference>
<feature type="transmembrane region" description="Helical" evidence="6">
    <location>
        <begin position="141"/>
        <end position="162"/>
    </location>
</feature>
<dbReference type="SUPFAM" id="SSF103473">
    <property type="entry name" value="MFS general substrate transporter"/>
    <property type="match status" value="1"/>
</dbReference>
<keyword evidence="2" id="KW-0813">Transport</keyword>
<feature type="domain" description="Major facilitator superfamily (MFS) profile" evidence="7">
    <location>
        <begin position="1"/>
        <end position="167"/>
    </location>
</feature>